<dbReference type="Proteomes" id="UP000261520">
    <property type="component" value="Unplaced"/>
</dbReference>
<evidence type="ECO:0000313" key="9">
    <source>
        <dbReference type="Proteomes" id="UP000261520"/>
    </source>
</evidence>
<dbReference type="SUPFAM" id="SSF52309">
    <property type="entry name" value="N-(deoxy)ribosyltransferase-like"/>
    <property type="match status" value="1"/>
</dbReference>
<keyword evidence="3" id="KW-0808">Transferase</keyword>
<evidence type="ECO:0000256" key="5">
    <source>
        <dbReference type="ARBA" id="ARBA00023027"/>
    </source>
</evidence>
<organism evidence="8 9">
    <name type="scientific">Periophthalmus magnuspinnatus</name>
    <dbReference type="NCBI Taxonomy" id="409849"/>
    <lineage>
        <taxon>Eukaryota</taxon>
        <taxon>Metazoa</taxon>
        <taxon>Chordata</taxon>
        <taxon>Craniata</taxon>
        <taxon>Vertebrata</taxon>
        <taxon>Euteleostomi</taxon>
        <taxon>Actinopterygii</taxon>
        <taxon>Neopterygii</taxon>
        <taxon>Teleostei</taxon>
        <taxon>Neoteleostei</taxon>
        <taxon>Acanthomorphata</taxon>
        <taxon>Gobiaria</taxon>
        <taxon>Gobiiformes</taxon>
        <taxon>Gobioidei</taxon>
        <taxon>Gobiidae</taxon>
        <taxon>Oxudercinae</taxon>
        <taxon>Periophthalmus</taxon>
    </lineage>
</organism>
<keyword evidence="5" id="KW-0520">NAD</keyword>
<accession>A0A3B3Z8G0</accession>
<reference evidence="8" key="1">
    <citation type="submission" date="2025-08" db="UniProtKB">
        <authorList>
            <consortium name="Ensembl"/>
        </authorList>
    </citation>
    <scope>IDENTIFICATION</scope>
</reference>
<keyword evidence="7" id="KW-1133">Transmembrane helix</keyword>
<keyword evidence="7" id="KW-0812">Transmembrane</keyword>
<dbReference type="Pfam" id="PF02267">
    <property type="entry name" value="Rib_hydrolayse"/>
    <property type="match status" value="1"/>
</dbReference>
<keyword evidence="7" id="KW-0472">Membrane</keyword>
<keyword evidence="6" id="KW-1015">Disulfide bond</keyword>
<evidence type="ECO:0000313" key="8">
    <source>
        <dbReference type="Ensembl" id="ENSPMGP00000000880.1"/>
    </source>
</evidence>
<dbReference type="Gene3D" id="3.40.50.720">
    <property type="entry name" value="NAD(P)-binding Rossmann-like Domain"/>
    <property type="match status" value="1"/>
</dbReference>
<name>A0A3B3Z8G0_9GOBI</name>
<evidence type="ECO:0000256" key="7">
    <source>
        <dbReference type="SAM" id="Phobius"/>
    </source>
</evidence>
<dbReference type="Gene3D" id="1.20.82.10">
    <property type="entry name" value="ADP Ribosyl Cyclase, Chain A, domain 1"/>
    <property type="match status" value="1"/>
</dbReference>
<dbReference type="EC" id="3.2.2.6" evidence="2"/>
<evidence type="ECO:0000256" key="2">
    <source>
        <dbReference type="ARBA" id="ARBA00011982"/>
    </source>
</evidence>
<evidence type="ECO:0000256" key="3">
    <source>
        <dbReference type="ARBA" id="ARBA00022679"/>
    </source>
</evidence>
<keyword evidence="9" id="KW-1185">Reference proteome</keyword>
<dbReference type="STRING" id="409849.ENSPMGP00000000880"/>
<reference evidence="8" key="2">
    <citation type="submission" date="2025-09" db="UniProtKB">
        <authorList>
            <consortium name="Ensembl"/>
        </authorList>
    </citation>
    <scope>IDENTIFICATION</scope>
</reference>
<dbReference type="InterPro" id="IPR003193">
    <property type="entry name" value="ADP-ribosyl_cyclase"/>
</dbReference>
<dbReference type="GO" id="GO:0016849">
    <property type="term" value="F:phosphorus-oxygen lyase activity"/>
    <property type="evidence" value="ECO:0007669"/>
    <property type="project" value="TreeGrafter"/>
</dbReference>
<sequence length="262" mass="29509">MEEGQRQKPKKRRKLFWICIFVVVILVVVGIVLWVTLRKKSEAEEFKAVFTSRCCCCLSKYAFQHAYVGKDPCLVPPDAYQLLVDAAPFEPACNRMMFWSKTKDVVHDLTSKRDCFITMEDTFLGTVLNELTWCSKEGSSDTFTSGCPGWTDCVNNTVRSFWSKASESYAQVACGSVSVMLNGSIAVPFNPTRYTSHNMTSYEYICDVSLIFSTNKQNCANPSLKNLQKELAQGIAYSCQEVPESQIQECALQPHKPCGSCW</sequence>
<evidence type="ECO:0000256" key="1">
    <source>
        <dbReference type="ARBA" id="ARBA00005406"/>
    </source>
</evidence>
<dbReference type="Ensembl" id="ENSPMGT00000000929.1">
    <property type="protein sequence ID" value="ENSPMGP00000000880.1"/>
    <property type="gene ID" value="ENSPMGG00000000813.1"/>
</dbReference>
<evidence type="ECO:0000256" key="6">
    <source>
        <dbReference type="ARBA" id="ARBA00023157"/>
    </source>
</evidence>
<dbReference type="GO" id="GO:0005886">
    <property type="term" value="C:plasma membrane"/>
    <property type="evidence" value="ECO:0007669"/>
    <property type="project" value="TreeGrafter"/>
</dbReference>
<dbReference type="PANTHER" id="PTHR10912:SF9">
    <property type="entry name" value="ADP-RIBOSYL CYCLASE_CYCLIC ADP-RIBOSE HYDROLASE"/>
    <property type="match status" value="1"/>
</dbReference>
<evidence type="ECO:0000256" key="4">
    <source>
        <dbReference type="ARBA" id="ARBA00022801"/>
    </source>
</evidence>
<proteinExistence type="inferred from homology"/>
<protein>
    <recommendedName>
        <fullName evidence="2">ADP-ribosyl cyclase/cyclic ADP-ribose hydrolase</fullName>
        <ecNumber evidence="2">3.2.2.6</ecNumber>
    </recommendedName>
</protein>
<comment type="similarity">
    <text evidence="1">Belongs to the ADP-ribosyl cyclase family.</text>
</comment>
<feature type="transmembrane region" description="Helical" evidence="7">
    <location>
        <begin position="15"/>
        <end position="37"/>
    </location>
</feature>
<dbReference type="GO" id="GO:0030890">
    <property type="term" value="P:positive regulation of B cell proliferation"/>
    <property type="evidence" value="ECO:0007669"/>
    <property type="project" value="TreeGrafter"/>
</dbReference>
<dbReference type="AlphaFoldDB" id="A0A3B3Z8G0"/>
<keyword evidence="4" id="KW-0378">Hydrolase</keyword>
<dbReference type="GO" id="GO:0016740">
    <property type="term" value="F:transferase activity"/>
    <property type="evidence" value="ECO:0007669"/>
    <property type="project" value="UniProtKB-KW"/>
</dbReference>
<dbReference type="PANTHER" id="PTHR10912">
    <property type="entry name" value="ADP-RIBOSYL CYCLASE"/>
    <property type="match status" value="1"/>
</dbReference>
<dbReference type="GO" id="GO:0061809">
    <property type="term" value="F:NAD+ nucleosidase activity, cyclic ADP-ribose generating"/>
    <property type="evidence" value="ECO:0007669"/>
    <property type="project" value="UniProtKB-EC"/>
</dbReference>